<dbReference type="Gene3D" id="1.20.1240.10">
    <property type="entry name" value="Photosystem I PsaL, reaction centre subunit XI"/>
    <property type="match status" value="1"/>
</dbReference>
<keyword evidence="5 11" id="KW-0812">Transmembrane</keyword>
<evidence type="ECO:0000256" key="6">
    <source>
        <dbReference type="ARBA" id="ARBA00022836"/>
    </source>
</evidence>
<evidence type="ECO:0000256" key="9">
    <source>
        <dbReference type="ARBA" id="ARBA00032768"/>
    </source>
</evidence>
<feature type="region of interest" description="Disordered" evidence="12">
    <location>
        <begin position="1"/>
        <end position="21"/>
    </location>
</feature>
<dbReference type="RefSeq" id="WP_106254504.1">
    <property type="nucleotide sequence ID" value="NZ_CAWNSW010000019.1"/>
</dbReference>
<comment type="subcellular location">
    <subcellularLocation>
        <location evidence="11">Cellular thylakoid membrane</location>
        <topology evidence="11">Multi-pass membrane protein</topology>
    </subcellularLocation>
    <subcellularLocation>
        <location evidence="1">Membrane</location>
        <topology evidence="1">Multi-pass membrane protein</topology>
    </subcellularLocation>
</comment>
<evidence type="ECO:0000256" key="8">
    <source>
        <dbReference type="ARBA" id="ARBA00023136"/>
    </source>
</evidence>
<reference evidence="14 15" key="2">
    <citation type="submission" date="2018-03" db="EMBL/GenBank/DDBJ databases">
        <title>The ancient ancestry and fast evolution of plastids.</title>
        <authorList>
            <person name="Moore K.R."/>
            <person name="Magnabosco C."/>
            <person name="Momper L."/>
            <person name="Gold D.A."/>
            <person name="Bosak T."/>
            <person name="Fournier G.P."/>
        </authorList>
    </citation>
    <scope>NUCLEOTIDE SEQUENCE [LARGE SCALE GENOMIC DNA]</scope>
    <source>
        <strain evidence="14 15">ULC18</strain>
    </source>
</reference>
<keyword evidence="7 11" id="KW-1133">Transmembrane helix</keyword>
<dbReference type="GO" id="GO:0015979">
    <property type="term" value="P:photosynthesis"/>
    <property type="evidence" value="ECO:0007669"/>
    <property type="project" value="UniProtKB-UniRule"/>
</dbReference>
<feature type="domain" description="Photosystem I PsaL reaction centre subunit XI" evidence="13">
    <location>
        <begin position="24"/>
        <end position="168"/>
    </location>
</feature>
<dbReference type="InterPro" id="IPR003757">
    <property type="entry name" value="PSI_PsaL"/>
</dbReference>
<keyword evidence="6 11" id="KW-0603">Photosystem I</keyword>
<dbReference type="SUPFAM" id="SSF81568">
    <property type="entry name" value="Photosystem I reaction center subunit XI, PsaL"/>
    <property type="match status" value="1"/>
</dbReference>
<dbReference type="GO" id="GO:0009538">
    <property type="term" value="C:photosystem I reaction center"/>
    <property type="evidence" value="ECO:0007669"/>
    <property type="project" value="InterPro"/>
</dbReference>
<feature type="transmembrane region" description="Helical" evidence="11">
    <location>
        <begin position="95"/>
        <end position="117"/>
    </location>
</feature>
<evidence type="ECO:0000256" key="11">
    <source>
        <dbReference type="HAMAP-Rule" id="MF_00447"/>
    </source>
</evidence>
<evidence type="ECO:0000256" key="10">
    <source>
        <dbReference type="ARBA" id="ARBA00033437"/>
    </source>
</evidence>
<dbReference type="HAMAP" id="MF_00447">
    <property type="entry name" value="PSI_PsaL"/>
    <property type="match status" value="1"/>
</dbReference>
<comment type="caution">
    <text evidence="14">The sequence shown here is derived from an EMBL/GenBank/DDBJ whole genome shotgun (WGS) entry which is preliminary data.</text>
</comment>
<evidence type="ECO:0000313" key="15">
    <source>
        <dbReference type="Proteomes" id="UP000239576"/>
    </source>
</evidence>
<dbReference type="InterPro" id="IPR022980">
    <property type="entry name" value="PSI_suXI"/>
</dbReference>
<dbReference type="Proteomes" id="UP000239576">
    <property type="component" value="Unassembled WGS sequence"/>
</dbReference>
<evidence type="ECO:0000256" key="12">
    <source>
        <dbReference type="SAM" id="MobiDB-lite"/>
    </source>
</evidence>
<dbReference type="Pfam" id="PF02605">
    <property type="entry name" value="PsaL"/>
    <property type="match status" value="1"/>
</dbReference>
<evidence type="ECO:0000256" key="4">
    <source>
        <dbReference type="ARBA" id="ARBA00022531"/>
    </source>
</evidence>
<dbReference type="PANTHER" id="PTHR34803">
    <property type="entry name" value="PHOTOSYSTEM I REACTION CENTER SUBUNIT XI, CHLOROPLASTIC"/>
    <property type="match status" value="1"/>
</dbReference>
<evidence type="ECO:0000256" key="5">
    <source>
        <dbReference type="ARBA" id="ARBA00022692"/>
    </source>
</evidence>
<dbReference type="InterPro" id="IPR036592">
    <property type="entry name" value="PSI_PsaL_sf"/>
</dbReference>
<evidence type="ECO:0000256" key="7">
    <source>
        <dbReference type="ARBA" id="ARBA00022989"/>
    </source>
</evidence>
<dbReference type="EMBL" id="PVWK01000009">
    <property type="protein sequence ID" value="PSB35260.1"/>
    <property type="molecule type" value="Genomic_DNA"/>
</dbReference>
<evidence type="ECO:0000256" key="3">
    <source>
        <dbReference type="ARBA" id="ARBA00019514"/>
    </source>
</evidence>
<keyword evidence="4 11" id="KW-0602">Photosynthesis</keyword>
<reference evidence="15" key="1">
    <citation type="submission" date="2018-02" db="EMBL/GenBank/DDBJ databases">
        <authorList>
            <person name="Moore K."/>
            <person name="Momper L."/>
        </authorList>
    </citation>
    <scope>NUCLEOTIDE SEQUENCE [LARGE SCALE GENOMIC DNA]</scope>
    <source>
        <strain evidence="15">ULC18</strain>
    </source>
</reference>
<feature type="transmembrane region" description="Helical" evidence="11">
    <location>
        <begin position="145"/>
        <end position="164"/>
    </location>
</feature>
<dbReference type="AlphaFoldDB" id="A0A2T1ER88"/>
<comment type="similarity">
    <text evidence="2 11">Belongs to the PsaL family.</text>
</comment>
<keyword evidence="8 11" id="KW-0472">Membrane</keyword>
<keyword evidence="15" id="KW-1185">Reference proteome</keyword>
<dbReference type="GO" id="GO:0031676">
    <property type="term" value="C:plasma membrane-derived thylakoid membrane"/>
    <property type="evidence" value="ECO:0007669"/>
    <property type="project" value="UniProtKB-SubCell"/>
</dbReference>
<evidence type="ECO:0000313" key="14">
    <source>
        <dbReference type="EMBL" id="PSB35260.1"/>
    </source>
</evidence>
<name>A0A2T1ER88_9CYAN</name>
<gene>
    <name evidence="11" type="primary">psaL</name>
    <name evidence="14" type="ORF">C7B82_01040</name>
</gene>
<feature type="compositionally biased region" description="Basic and acidic residues" evidence="12">
    <location>
        <begin position="1"/>
        <end position="10"/>
    </location>
</feature>
<sequence length="179" mass="19193">MANLVDRIERSNTNPNDPRNREVVHAAWNDPQIGNLETPINASGFSRALINNLPAYRQGLSPLRRGIEVGLAHGYWLLGPFITFNPLRDTEVGSITGLLGAIGTVLIATLSLSLYAASNPPGPIATVTVPSPPKALNNAEGWNEYSTGFFLGGVGGAVFAYALLTNIELFQKYLSFVAQ</sequence>
<protein>
    <recommendedName>
        <fullName evidence="3 11">Photosystem I reaction center subunit XI</fullName>
    </recommendedName>
    <alternativeName>
        <fullName evidence="9 11">PSI subunit V</fullName>
    </alternativeName>
    <alternativeName>
        <fullName evidence="10 11">PSI-L</fullName>
    </alternativeName>
</protein>
<proteinExistence type="inferred from homology"/>
<evidence type="ECO:0000256" key="2">
    <source>
        <dbReference type="ARBA" id="ARBA00008820"/>
    </source>
</evidence>
<organism evidence="14 15">
    <name type="scientific">Stenomitos frigidus ULC18</name>
    <dbReference type="NCBI Taxonomy" id="2107698"/>
    <lineage>
        <taxon>Bacteria</taxon>
        <taxon>Bacillati</taxon>
        <taxon>Cyanobacteriota</taxon>
        <taxon>Cyanophyceae</taxon>
        <taxon>Leptolyngbyales</taxon>
        <taxon>Leptolyngbyaceae</taxon>
        <taxon>Stenomitos</taxon>
    </lineage>
</organism>
<dbReference type="PANTHER" id="PTHR34803:SF2">
    <property type="entry name" value="PHOTOSYSTEM I REACTION CENTER SUBUNIT XI, CHLOROPLASTIC"/>
    <property type="match status" value="1"/>
</dbReference>
<accession>A0A2T1ER88</accession>
<dbReference type="OrthoDB" id="464381at2"/>
<evidence type="ECO:0000256" key="1">
    <source>
        <dbReference type="ARBA" id="ARBA00004141"/>
    </source>
</evidence>
<keyword evidence="11" id="KW-0793">Thylakoid</keyword>
<evidence type="ECO:0000259" key="13">
    <source>
        <dbReference type="Pfam" id="PF02605"/>
    </source>
</evidence>